<comment type="caution">
    <text evidence="7">The sequence shown here is derived from an EMBL/GenBank/DDBJ whole genome shotgun (WGS) entry which is preliminary data.</text>
</comment>
<dbReference type="Proteomes" id="UP000623795">
    <property type="component" value="Unassembled WGS sequence"/>
</dbReference>
<evidence type="ECO:0000259" key="6">
    <source>
        <dbReference type="SMART" id="SM00849"/>
    </source>
</evidence>
<dbReference type="EMBL" id="WTVN01000035">
    <property type="protein sequence ID" value="NMG45689.1"/>
    <property type="molecule type" value="Genomic_DNA"/>
</dbReference>
<dbReference type="PANTHER" id="PTHR46233:SF3">
    <property type="entry name" value="HYDROXYACYLGLUTATHIONE HYDROLASE GLOC"/>
    <property type="match status" value="1"/>
</dbReference>
<evidence type="ECO:0000256" key="3">
    <source>
        <dbReference type="ARBA" id="ARBA00022801"/>
    </source>
</evidence>
<evidence type="ECO:0000256" key="5">
    <source>
        <dbReference type="SAM" id="MobiDB-lite"/>
    </source>
</evidence>
<keyword evidence="8" id="KW-1185">Reference proteome</keyword>
<proteinExistence type="predicted"/>
<dbReference type="RefSeq" id="WP_169257522.1">
    <property type="nucleotide sequence ID" value="NZ_WTVN01000035.1"/>
</dbReference>
<dbReference type="SUPFAM" id="SSF56281">
    <property type="entry name" value="Metallo-hydrolase/oxidoreductase"/>
    <property type="match status" value="1"/>
</dbReference>
<protein>
    <submittedName>
        <fullName evidence="7">MBL fold metallo-hydrolase</fullName>
    </submittedName>
</protein>
<dbReference type="Gene3D" id="3.60.15.10">
    <property type="entry name" value="Ribonuclease Z/Hydroxyacylglutathione hydrolase-like"/>
    <property type="match status" value="1"/>
</dbReference>
<evidence type="ECO:0000256" key="4">
    <source>
        <dbReference type="ARBA" id="ARBA00022833"/>
    </source>
</evidence>
<dbReference type="SMART" id="SM00849">
    <property type="entry name" value="Lactamase_B"/>
    <property type="match status" value="1"/>
</dbReference>
<dbReference type="InterPro" id="IPR036866">
    <property type="entry name" value="RibonucZ/Hydroxyglut_hydro"/>
</dbReference>
<keyword evidence="4" id="KW-0862">Zinc</keyword>
<keyword evidence="3" id="KW-0378">Hydrolase</keyword>
<evidence type="ECO:0000256" key="2">
    <source>
        <dbReference type="ARBA" id="ARBA00022723"/>
    </source>
</evidence>
<reference evidence="7 8" key="1">
    <citation type="submission" date="2019-12" db="EMBL/GenBank/DDBJ databases">
        <title>Comparative genomics gives insights into the taxonomy of the Azoarcus-Aromatoleum group and reveals separate origins of nif in the plant-associated Azoarcus and non-plant-associated Aromatoleum sub-groups.</title>
        <authorList>
            <person name="Lafos M."/>
            <person name="Maluk M."/>
            <person name="Batista M."/>
            <person name="Junghare M."/>
            <person name="Carmona M."/>
            <person name="Faoro H."/>
            <person name="Cruz L.M."/>
            <person name="Battistoni F."/>
            <person name="De Souza E."/>
            <person name="Pedrosa F."/>
            <person name="Chen W.-M."/>
            <person name="Poole P.S."/>
            <person name="Dixon R.A."/>
            <person name="James E.K."/>
        </authorList>
    </citation>
    <scope>NUCLEOTIDE SEQUENCE [LARGE SCALE GENOMIC DNA]</scope>
    <source>
        <strain evidence="7 8">Td21</strain>
    </source>
</reference>
<evidence type="ECO:0000313" key="7">
    <source>
        <dbReference type="EMBL" id="NMG45689.1"/>
    </source>
</evidence>
<feature type="compositionally biased region" description="Basic and acidic residues" evidence="5">
    <location>
        <begin position="200"/>
        <end position="213"/>
    </location>
</feature>
<evidence type="ECO:0000313" key="8">
    <source>
        <dbReference type="Proteomes" id="UP000623795"/>
    </source>
</evidence>
<feature type="region of interest" description="Disordered" evidence="5">
    <location>
        <begin position="192"/>
        <end position="213"/>
    </location>
</feature>
<dbReference type="CDD" id="cd07737">
    <property type="entry name" value="YcbL-like_MBL-fold"/>
    <property type="match status" value="1"/>
</dbReference>
<comment type="cofactor">
    <cofactor evidence="1">
        <name>Zn(2+)</name>
        <dbReference type="ChEBI" id="CHEBI:29105"/>
    </cofactor>
</comment>
<dbReference type="PANTHER" id="PTHR46233">
    <property type="entry name" value="HYDROXYACYLGLUTATHIONE HYDROLASE GLOC"/>
    <property type="match status" value="1"/>
</dbReference>
<feature type="domain" description="Metallo-beta-lactamase" evidence="6">
    <location>
        <begin position="13"/>
        <end position="193"/>
    </location>
</feature>
<dbReference type="InterPro" id="IPR001279">
    <property type="entry name" value="Metallo-B-lactamas"/>
</dbReference>
<organism evidence="7 8">
    <name type="scientific">Aromatoleum toluvorans</name>
    <dbReference type="NCBI Taxonomy" id="92002"/>
    <lineage>
        <taxon>Bacteria</taxon>
        <taxon>Pseudomonadati</taxon>
        <taxon>Pseudomonadota</taxon>
        <taxon>Betaproteobacteria</taxon>
        <taxon>Rhodocyclales</taxon>
        <taxon>Rhodocyclaceae</taxon>
        <taxon>Aromatoleum</taxon>
    </lineage>
</organism>
<sequence length="213" mass="23315">MIQLRIVPVTPFEQNCSIVWCDRTMKGAVVDPGGDLERIRAAADKLGVTIEKLLITHGHIDHAGGTAKLARELGVPVEGPQEEDRFWIAGMPQQSKMFGFPDVESFEPDRWLHEGDTVTVGEETLRVIHTPGHTPGHVVFFHADARLAIVGDVLFAGSIGRTDFPKGDHATLIHSIRDKLFPLGDDVTFVPGHGPTSTFGDERRSNPYVGDHA</sequence>
<evidence type="ECO:0000256" key="1">
    <source>
        <dbReference type="ARBA" id="ARBA00001947"/>
    </source>
</evidence>
<name>A0ABX1Q1V5_9RHOO</name>
<accession>A0ABX1Q1V5</accession>
<dbReference type="Pfam" id="PF00753">
    <property type="entry name" value="Lactamase_B"/>
    <property type="match status" value="1"/>
</dbReference>
<keyword evidence="2" id="KW-0479">Metal-binding</keyword>
<dbReference type="InterPro" id="IPR051453">
    <property type="entry name" value="MBL_Glyoxalase_II"/>
</dbReference>
<gene>
    <name evidence="7" type="ORF">GPA22_18390</name>
</gene>